<evidence type="ECO:0000256" key="2">
    <source>
        <dbReference type="ARBA" id="ARBA00023002"/>
    </source>
</evidence>
<comment type="cofactor">
    <cofactor evidence="1">
        <name>FAD</name>
        <dbReference type="ChEBI" id="CHEBI:57692"/>
    </cofactor>
</comment>
<reference evidence="4 5" key="1">
    <citation type="submission" date="2019-02" db="EMBL/GenBank/DDBJ databases">
        <title>Deep-cultivation of Planctomycetes and their phenomic and genomic characterization uncovers novel biology.</title>
        <authorList>
            <person name="Wiegand S."/>
            <person name="Jogler M."/>
            <person name="Boedeker C."/>
            <person name="Pinto D."/>
            <person name="Vollmers J."/>
            <person name="Rivas-Marin E."/>
            <person name="Kohn T."/>
            <person name="Peeters S.H."/>
            <person name="Heuer A."/>
            <person name="Rast P."/>
            <person name="Oberbeckmann S."/>
            <person name="Bunk B."/>
            <person name="Jeske O."/>
            <person name="Meyerdierks A."/>
            <person name="Storesund J.E."/>
            <person name="Kallscheuer N."/>
            <person name="Luecker S."/>
            <person name="Lage O.M."/>
            <person name="Pohl T."/>
            <person name="Merkel B.J."/>
            <person name="Hornburger P."/>
            <person name="Mueller R.-W."/>
            <person name="Bruemmer F."/>
            <person name="Labrenz M."/>
            <person name="Spormann A.M."/>
            <person name="Op den Camp H."/>
            <person name="Overmann J."/>
            <person name="Amann R."/>
            <person name="Jetten M.S.M."/>
            <person name="Mascher T."/>
            <person name="Medema M.H."/>
            <person name="Devos D.P."/>
            <person name="Kaster A.-K."/>
            <person name="Ovreas L."/>
            <person name="Rohde M."/>
            <person name="Galperin M.Y."/>
            <person name="Jogler C."/>
        </authorList>
    </citation>
    <scope>NUCLEOTIDE SEQUENCE [LARGE SCALE GENOMIC DNA]</scope>
    <source>
        <strain evidence="4 5">SV_7m_r</strain>
    </source>
</reference>
<accession>A0A517SPR6</accession>
<dbReference type="EMBL" id="CP036272">
    <property type="protein sequence ID" value="QDT58116.1"/>
    <property type="molecule type" value="Genomic_DNA"/>
</dbReference>
<dbReference type="InterPro" id="IPR002937">
    <property type="entry name" value="Amino_oxidase"/>
</dbReference>
<dbReference type="PRINTS" id="PR00757">
    <property type="entry name" value="AMINEOXDASEF"/>
</dbReference>
<evidence type="ECO:0000313" key="5">
    <source>
        <dbReference type="Proteomes" id="UP000315003"/>
    </source>
</evidence>
<dbReference type="PANTHER" id="PTHR42923">
    <property type="entry name" value="PROTOPORPHYRINOGEN OXIDASE"/>
    <property type="match status" value="1"/>
</dbReference>
<dbReference type="InterPro" id="IPR050464">
    <property type="entry name" value="Zeta_carotene_desat/Oxidored"/>
</dbReference>
<keyword evidence="2 4" id="KW-0560">Oxidoreductase</keyword>
<protein>
    <submittedName>
        <fullName evidence="4">15-cis-phytoene desaturase</fullName>
        <ecNumber evidence="4">1.3.5.5</ecNumber>
    </submittedName>
</protein>
<sequence>MSSVDSRDQPQVVIVGGGLAGLAAAEALSRQSANDGAPNVEVVLLESRLQFGGRTGSFSDPNSDQQIDYCQHVAMGCCTNFLDLMQRMDLLKFFHHHQELNFLHPDYQACRFRPTNWLPAPLHLLPAFSKLRHVSTRQKAQIAKGMWRLFRTPSHQLGNINAQQWLIDQGQDASCREQFWDVILISALGEAPQHVSMQAARKVFIDGFAATHAACDLYIPGKPLAELFGQNLIQKLTDRGVRLIKRMSVQNISHQGHVITAQQTWQPDAVICAVPWHQLTNLCDDDSLCYASGNQNASAERLSPKQFPTSAISGIHLWFDQPITELDHAILVGTQSQWLFRDPTNQNPSADGEHYYQVVISASTALRGADQQQLTETILAELATMFPQTKQARLLRHRLVTDPKSVYALTSQVDQSRPQTRTRNERLFLAGDWVQTGWPATMESAVISGRQAAQACLESLAKKKATSSRTMKSLVVPQQQPKLLSRLLIRS</sequence>
<dbReference type="AlphaFoldDB" id="A0A517SPR6"/>
<dbReference type="InterPro" id="IPR036188">
    <property type="entry name" value="FAD/NAD-bd_sf"/>
</dbReference>
<evidence type="ECO:0000313" key="4">
    <source>
        <dbReference type="EMBL" id="QDT58116.1"/>
    </source>
</evidence>
<evidence type="ECO:0000256" key="1">
    <source>
        <dbReference type="ARBA" id="ARBA00001974"/>
    </source>
</evidence>
<dbReference type="SUPFAM" id="SSF51905">
    <property type="entry name" value="FAD/NAD(P)-binding domain"/>
    <property type="match status" value="1"/>
</dbReference>
<feature type="domain" description="Amine oxidase" evidence="3">
    <location>
        <begin position="19"/>
        <end position="457"/>
    </location>
</feature>
<proteinExistence type="predicted"/>
<name>A0A517SPR6_9BACT</name>
<evidence type="ECO:0000259" key="3">
    <source>
        <dbReference type="Pfam" id="PF01593"/>
    </source>
</evidence>
<keyword evidence="5" id="KW-1185">Reference proteome</keyword>
<dbReference type="OrthoDB" id="9814556at2"/>
<dbReference type="RefSeq" id="WP_145269044.1">
    <property type="nucleotide sequence ID" value="NZ_CP036272.1"/>
</dbReference>
<dbReference type="NCBIfam" id="TIGR03467">
    <property type="entry name" value="HpnE"/>
    <property type="match status" value="1"/>
</dbReference>
<dbReference type="Pfam" id="PF01593">
    <property type="entry name" value="Amino_oxidase"/>
    <property type="match status" value="1"/>
</dbReference>
<dbReference type="GO" id="GO:0016491">
    <property type="term" value="F:oxidoreductase activity"/>
    <property type="evidence" value="ECO:0007669"/>
    <property type="project" value="UniProtKB-KW"/>
</dbReference>
<dbReference type="PANTHER" id="PTHR42923:SF47">
    <property type="entry name" value="BLR3003 PROTEIN"/>
    <property type="match status" value="1"/>
</dbReference>
<dbReference type="EC" id="1.3.5.5" evidence="4"/>
<dbReference type="Gene3D" id="3.50.50.60">
    <property type="entry name" value="FAD/NAD(P)-binding domain"/>
    <property type="match status" value="1"/>
</dbReference>
<dbReference type="InterPro" id="IPR001613">
    <property type="entry name" value="Flavin_amine_oxidase"/>
</dbReference>
<dbReference type="Proteomes" id="UP000315003">
    <property type="component" value="Chromosome"/>
</dbReference>
<dbReference type="InterPro" id="IPR017830">
    <property type="entry name" value="SQase_HpnE"/>
</dbReference>
<gene>
    <name evidence="4" type="primary">pds</name>
    <name evidence="4" type="ORF">SV7mr_06050</name>
</gene>
<organism evidence="4 5">
    <name type="scientific">Stieleria bergensis</name>
    <dbReference type="NCBI Taxonomy" id="2528025"/>
    <lineage>
        <taxon>Bacteria</taxon>
        <taxon>Pseudomonadati</taxon>
        <taxon>Planctomycetota</taxon>
        <taxon>Planctomycetia</taxon>
        <taxon>Pirellulales</taxon>
        <taxon>Pirellulaceae</taxon>
        <taxon>Stieleria</taxon>
    </lineage>
</organism>